<evidence type="ECO:0000313" key="10">
    <source>
        <dbReference type="EMBL" id="TET63969.1"/>
    </source>
</evidence>
<evidence type="ECO:0000256" key="2">
    <source>
        <dbReference type="ARBA" id="ARBA00012438"/>
    </source>
</evidence>
<comment type="catalytic activity">
    <reaction evidence="1">
        <text>ATP + protein L-histidine = ADP + protein N-phospho-L-histidine.</text>
        <dbReference type="EC" id="2.7.13.3"/>
    </reaction>
</comment>
<dbReference type="GO" id="GO:0000155">
    <property type="term" value="F:phosphorelay sensor kinase activity"/>
    <property type="evidence" value="ECO:0007669"/>
    <property type="project" value="InterPro"/>
</dbReference>
<dbReference type="Proteomes" id="UP000319130">
    <property type="component" value="Unassembled WGS sequence"/>
</dbReference>
<sequence>MRLNGREEVPGVIPLEKELISRIELFIKLRWLAGGGVTAAIWMTGSLLHVSIPVVPLYLIGGSILLYNAFFWIYAGKLRAAVPYSHAVLARFANLQIMADWLALIFIVHFSGGIESPVIFYFIFHVIFSTFVLSPRASYLQSTLAALLIIVLSILEYHQVIPHVSISGILAGDLYGNSLYVSSFLFFFVSTLYISTYLTSSIINKLRGREKELITLKDDLEEAYHKLEKSDAAKSQFVFMVTHELRRPLSAIESILSLFIEGYTGGLLEKQKRLIQRIEYRTTWLLTLVRDLRDGLRAEIKKEKPIQLDLVTVIEKMQDSLRREVEDKALDLRLSFSQSPLFVRSDKGKMELLFFNLMSNAVRYTPTRGKISLKVSKEDSLVRIQISDTGIGIPEQDLSMIFEEFYRAKNARSMEKEGTGLGLPIVRRIVEIYGGEIRVKSQVGKGTTFSFDLAIGEETSNA</sequence>
<evidence type="ECO:0000313" key="11">
    <source>
        <dbReference type="Proteomes" id="UP000319130"/>
    </source>
</evidence>
<evidence type="ECO:0000256" key="4">
    <source>
        <dbReference type="ARBA" id="ARBA00022679"/>
    </source>
</evidence>
<dbReference type="CDD" id="cd00075">
    <property type="entry name" value="HATPase"/>
    <property type="match status" value="1"/>
</dbReference>
<feature type="domain" description="Histidine kinase" evidence="9">
    <location>
        <begin position="240"/>
        <end position="457"/>
    </location>
</feature>
<dbReference type="FunFam" id="3.30.565.10:FF:000006">
    <property type="entry name" value="Sensor histidine kinase WalK"/>
    <property type="match status" value="1"/>
</dbReference>
<dbReference type="PRINTS" id="PR00344">
    <property type="entry name" value="BCTRLSENSOR"/>
</dbReference>
<dbReference type="AlphaFoldDB" id="A0A523WB16"/>
<keyword evidence="3" id="KW-0597">Phosphoprotein</keyword>
<dbReference type="InterPro" id="IPR036890">
    <property type="entry name" value="HATPase_C_sf"/>
</dbReference>
<keyword evidence="6" id="KW-0902">Two-component regulatory system</keyword>
<dbReference type="InterPro" id="IPR003594">
    <property type="entry name" value="HATPase_dom"/>
</dbReference>
<reference evidence="10 11" key="1">
    <citation type="submission" date="2019-03" db="EMBL/GenBank/DDBJ databases">
        <title>Metabolic potential of uncultured bacteria and archaea associated with petroleum seepage in deep-sea sediments.</title>
        <authorList>
            <person name="Dong X."/>
            <person name="Hubert C."/>
        </authorList>
    </citation>
    <scope>NUCLEOTIDE SEQUENCE [LARGE SCALE GENOMIC DNA]</scope>
    <source>
        <strain evidence="10">E29_bin52</strain>
    </source>
</reference>
<dbReference type="SMART" id="SM00387">
    <property type="entry name" value="HATPase_c"/>
    <property type="match status" value="1"/>
</dbReference>
<feature type="coiled-coil region" evidence="7">
    <location>
        <begin position="203"/>
        <end position="230"/>
    </location>
</feature>
<dbReference type="InterPro" id="IPR005467">
    <property type="entry name" value="His_kinase_dom"/>
</dbReference>
<dbReference type="InterPro" id="IPR050736">
    <property type="entry name" value="Sensor_HK_Regulatory"/>
</dbReference>
<dbReference type="SMART" id="SM00388">
    <property type="entry name" value="HisKA"/>
    <property type="match status" value="1"/>
</dbReference>
<feature type="transmembrane region" description="Helical" evidence="8">
    <location>
        <begin position="31"/>
        <end position="52"/>
    </location>
</feature>
<evidence type="ECO:0000256" key="3">
    <source>
        <dbReference type="ARBA" id="ARBA00022553"/>
    </source>
</evidence>
<proteinExistence type="predicted"/>
<dbReference type="PANTHER" id="PTHR43711:SF31">
    <property type="entry name" value="HISTIDINE KINASE"/>
    <property type="match status" value="1"/>
</dbReference>
<dbReference type="PANTHER" id="PTHR43711">
    <property type="entry name" value="TWO-COMPONENT HISTIDINE KINASE"/>
    <property type="match status" value="1"/>
</dbReference>
<evidence type="ECO:0000256" key="1">
    <source>
        <dbReference type="ARBA" id="ARBA00000085"/>
    </source>
</evidence>
<dbReference type="Gene3D" id="1.10.287.130">
    <property type="match status" value="1"/>
</dbReference>
<dbReference type="SUPFAM" id="SSF47384">
    <property type="entry name" value="Homodimeric domain of signal transducing histidine kinase"/>
    <property type="match status" value="1"/>
</dbReference>
<organism evidence="10 11">
    <name type="scientific">Aerophobetes bacterium</name>
    <dbReference type="NCBI Taxonomy" id="2030807"/>
    <lineage>
        <taxon>Bacteria</taxon>
        <taxon>Candidatus Aerophobota</taxon>
    </lineage>
</organism>
<protein>
    <recommendedName>
        <fullName evidence="2">histidine kinase</fullName>
        <ecNumber evidence="2">2.7.13.3</ecNumber>
    </recommendedName>
</protein>
<keyword evidence="7" id="KW-0175">Coiled coil</keyword>
<dbReference type="PROSITE" id="PS50109">
    <property type="entry name" value="HIS_KIN"/>
    <property type="match status" value="1"/>
</dbReference>
<keyword evidence="8" id="KW-0812">Transmembrane</keyword>
<accession>A0A523WB16</accession>
<dbReference type="InterPro" id="IPR036097">
    <property type="entry name" value="HisK_dim/P_sf"/>
</dbReference>
<dbReference type="EMBL" id="SOIZ01000075">
    <property type="protein sequence ID" value="TET63969.1"/>
    <property type="molecule type" value="Genomic_DNA"/>
</dbReference>
<evidence type="ECO:0000256" key="6">
    <source>
        <dbReference type="ARBA" id="ARBA00023012"/>
    </source>
</evidence>
<keyword evidence="8" id="KW-1133">Transmembrane helix</keyword>
<dbReference type="Pfam" id="PF00512">
    <property type="entry name" value="HisKA"/>
    <property type="match status" value="1"/>
</dbReference>
<dbReference type="InterPro" id="IPR003661">
    <property type="entry name" value="HisK_dim/P_dom"/>
</dbReference>
<feature type="transmembrane region" description="Helical" evidence="8">
    <location>
        <begin position="180"/>
        <end position="199"/>
    </location>
</feature>
<feature type="transmembrane region" description="Helical" evidence="8">
    <location>
        <begin position="58"/>
        <end position="76"/>
    </location>
</feature>
<dbReference type="SUPFAM" id="SSF55874">
    <property type="entry name" value="ATPase domain of HSP90 chaperone/DNA topoisomerase II/histidine kinase"/>
    <property type="match status" value="1"/>
</dbReference>
<feature type="transmembrane region" description="Helical" evidence="8">
    <location>
        <begin position="142"/>
        <end position="160"/>
    </location>
</feature>
<evidence type="ECO:0000256" key="5">
    <source>
        <dbReference type="ARBA" id="ARBA00022777"/>
    </source>
</evidence>
<dbReference type="Gene3D" id="3.30.565.10">
    <property type="entry name" value="Histidine kinase-like ATPase, C-terminal domain"/>
    <property type="match status" value="1"/>
</dbReference>
<evidence type="ECO:0000256" key="8">
    <source>
        <dbReference type="SAM" id="Phobius"/>
    </source>
</evidence>
<dbReference type="EC" id="2.7.13.3" evidence="2"/>
<dbReference type="Pfam" id="PF02518">
    <property type="entry name" value="HATPase_c"/>
    <property type="match status" value="1"/>
</dbReference>
<name>A0A523WB16_UNCAE</name>
<gene>
    <name evidence="10" type="ORF">E3J48_01740</name>
</gene>
<keyword evidence="4" id="KW-0808">Transferase</keyword>
<dbReference type="InterPro" id="IPR004358">
    <property type="entry name" value="Sig_transdc_His_kin-like_C"/>
</dbReference>
<evidence type="ECO:0000259" key="9">
    <source>
        <dbReference type="PROSITE" id="PS50109"/>
    </source>
</evidence>
<dbReference type="CDD" id="cd00082">
    <property type="entry name" value="HisKA"/>
    <property type="match status" value="1"/>
</dbReference>
<keyword evidence="8" id="KW-0472">Membrane</keyword>
<evidence type="ECO:0000256" key="7">
    <source>
        <dbReference type="SAM" id="Coils"/>
    </source>
</evidence>
<comment type="caution">
    <text evidence="10">The sequence shown here is derived from an EMBL/GenBank/DDBJ whole genome shotgun (WGS) entry which is preliminary data.</text>
</comment>
<keyword evidence="5 10" id="KW-0418">Kinase</keyword>